<dbReference type="Proteomes" id="UP001498476">
    <property type="component" value="Unassembled WGS sequence"/>
</dbReference>
<protein>
    <submittedName>
        <fullName evidence="2">Uncharacterized protein</fullName>
    </submittedName>
</protein>
<comment type="caution">
    <text evidence="2">The sequence shown here is derived from an EMBL/GenBank/DDBJ whole genome shotgun (WGS) entry which is preliminary data.</text>
</comment>
<evidence type="ECO:0000256" key="1">
    <source>
        <dbReference type="SAM" id="MobiDB-lite"/>
    </source>
</evidence>
<sequence>MGTGKRRQRKPEKPGNTSPPRDQDQEPTAQHGSGTERALRALAASAMPRPKKDAADTQARWELGRRNLREIRSAPSSAARMSIVMNWRDGYWRPADALVHRHAVGKDQWPLGVSERYAKSLGRGIQRPQKKGKKVQLTLHHKGSASKMTCMGSIPLATKRVDQGPAADKPVEVPVLVWKGENMDFDMIIDPAVARQYIREEPSPKANRQPNSTSNVAPGSTICHMPATPFSPFSPGQDNVSQGYAVSTPGPGAVSRTTPSMSHRPVERNVSHGQFFNSVMTPEQPVASPGISPRTTQSNPAWQVEFDASIDQPYNYDQNLTSHGHNADYGQSPGSAIPHGQDLMLNGYYPDNDQRTVSTSVTGHNPVDDFDDRQSQTARFPMLSPPESEPEPVTDIDLRAAFQHAISGNFHDLDTAPPYIPIVHAQAIRLGDHLPVNGIADNARYHGASNPGARPLRSLDCFNSEAWASAGLLPPTTTLVTGTEPAETGKQPSAEDFSDPWSRRPGPGV</sequence>
<accession>A0ABR1GYH5</accession>
<reference evidence="2 3" key="1">
    <citation type="journal article" date="2025" name="Microbiol. Resour. Announc.">
        <title>Draft genome sequences for Neonectria magnoliae and Neonectria punicea, canker pathogens of Liriodendron tulipifera and Acer saccharum in West Virginia.</title>
        <authorList>
            <person name="Petronek H.M."/>
            <person name="Kasson M.T."/>
            <person name="Metheny A.M."/>
            <person name="Stauder C.M."/>
            <person name="Lovett B."/>
            <person name="Lynch S.C."/>
            <person name="Garnas J.R."/>
            <person name="Kasson L.R."/>
            <person name="Stajich J.E."/>
        </authorList>
    </citation>
    <scope>NUCLEOTIDE SEQUENCE [LARGE SCALE GENOMIC DNA]</scope>
    <source>
        <strain evidence="2 3">NRRL 64653</strain>
    </source>
</reference>
<evidence type="ECO:0000313" key="2">
    <source>
        <dbReference type="EMBL" id="KAK7413878.1"/>
    </source>
</evidence>
<keyword evidence="3" id="KW-1185">Reference proteome</keyword>
<feature type="compositionally biased region" description="Basic residues" evidence="1">
    <location>
        <begin position="1"/>
        <end position="10"/>
    </location>
</feature>
<feature type="region of interest" description="Disordered" evidence="1">
    <location>
        <begin position="1"/>
        <end position="35"/>
    </location>
</feature>
<organism evidence="2 3">
    <name type="scientific">Neonectria punicea</name>
    <dbReference type="NCBI Taxonomy" id="979145"/>
    <lineage>
        <taxon>Eukaryota</taxon>
        <taxon>Fungi</taxon>
        <taxon>Dikarya</taxon>
        <taxon>Ascomycota</taxon>
        <taxon>Pezizomycotina</taxon>
        <taxon>Sordariomycetes</taxon>
        <taxon>Hypocreomycetidae</taxon>
        <taxon>Hypocreales</taxon>
        <taxon>Nectriaceae</taxon>
        <taxon>Neonectria</taxon>
    </lineage>
</organism>
<feature type="region of interest" description="Disordered" evidence="1">
    <location>
        <begin position="475"/>
        <end position="509"/>
    </location>
</feature>
<feature type="region of interest" description="Disordered" evidence="1">
    <location>
        <begin position="231"/>
        <end position="265"/>
    </location>
</feature>
<feature type="compositionally biased region" description="Polar residues" evidence="1">
    <location>
        <begin position="234"/>
        <end position="245"/>
    </location>
</feature>
<proteinExistence type="predicted"/>
<evidence type="ECO:0000313" key="3">
    <source>
        <dbReference type="Proteomes" id="UP001498476"/>
    </source>
</evidence>
<feature type="compositionally biased region" description="Low complexity" evidence="1">
    <location>
        <begin position="475"/>
        <end position="488"/>
    </location>
</feature>
<feature type="compositionally biased region" description="Polar residues" evidence="1">
    <location>
        <begin position="15"/>
        <end position="33"/>
    </location>
</feature>
<dbReference type="EMBL" id="JAZAVJ010000116">
    <property type="protein sequence ID" value="KAK7413878.1"/>
    <property type="molecule type" value="Genomic_DNA"/>
</dbReference>
<name>A0ABR1GYH5_9HYPO</name>
<gene>
    <name evidence="2" type="ORF">QQX98_007219</name>
</gene>